<dbReference type="OrthoDB" id="9788260at2"/>
<dbReference type="RefSeq" id="WP_102523679.1">
    <property type="nucleotide sequence ID" value="NZ_LT960611.1"/>
</dbReference>
<evidence type="ECO:0000259" key="1">
    <source>
        <dbReference type="Pfam" id="PF12146"/>
    </source>
</evidence>
<evidence type="ECO:0000313" key="2">
    <source>
        <dbReference type="EMBL" id="SON51333.1"/>
    </source>
</evidence>
<dbReference type="Gene3D" id="3.40.50.1820">
    <property type="entry name" value="alpha/beta hydrolase"/>
    <property type="match status" value="1"/>
</dbReference>
<reference evidence="2 3" key="1">
    <citation type="submission" date="2017-10" db="EMBL/GenBank/DDBJ databases">
        <authorList>
            <person name="Banno H."/>
            <person name="Chua N.-H."/>
        </authorList>
    </citation>
    <scope>NUCLEOTIDE SEQUENCE [LARGE SCALE GENOMIC DNA]</scope>
    <source>
        <strain evidence="2">Vibrio tapetis CECT4600</strain>
    </source>
</reference>
<dbReference type="AlphaFoldDB" id="A0A2N8ZHE2"/>
<name>A0A2N8ZHE2_9VIBR</name>
<dbReference type="EMBL" id="LT960611">
    <property type="protein sequence ID" value="SON51333.1"/>
    <property type="molecule type" value="Genomic_DNA"/>
</dbReference>
<proteinExistence type="predicted"/>
<dbReference type="PANTHER" id="PTHR11614">
    <property type="entry name" value="PHOSPHOLIPASE-RELATED"/>
    <property type="match status" value="1"/>
</dbReference>
<sequence length="329" mass="37854">MPNDPTADFTFSQEADYQAFFKGKIAPFWQQRQDGFLTGTKSSSLYWSSMTAPTNTKAIVFINGRIESVWKYQELFFDLYSQGYDIFSYDHRGQGASERLCHDPEMGFVDEFDDYIKDMALLVNHWPLKQYQHCHLIGHSMGGAIAAQYLQQHKHHPFDSLTLSSPMFGVALPWYFRPIAQKMAQLMAARASQPKYAPGHRNYYPKPFDDNRLTQSLVRYQWFRDLYEQLPQLKLGGPSTHWVAESLNAAQQCVDNASMLQTPTLLMQAQCDQIVDNASHVRFAKMSGPHVRLESIPNARHEILFEIDAIRTPALHSLFTHLAQCEVHR</sequence>
<feature type="domain" description="Serine aminopeptidase S33" evidence="1">
    <location>
        <begin position="56"/>
        <end position="308"/>
    </location>
</feature>
<dbReference type="InterPro" id="IPR022742">
    <property type="entry name" value="Hydrolase_4"/>
</dbReference>
<dbReference type="KEGG" id="vta:A3386"/>
<dbReference type="Proteomes" id="UP000235828">
    <property type="component" value="Chromosome A"/>
</dbReference>
<dbReference type="InterPro" id="IPR051044">
    <property type="entry name" value="MAG_DAG_Lipase"/>
</dbReference>
<accession>A0A2N8ZHE2</accession>
<dbReference type="SUPFAM" id="SSF53474">
    <property type="entry name" value="alpha/beta-Hydrolases"/>
    <property type="match status" value="1"/>
</dbReference>
<dbReference type="InterPro" id="IPR029058">
    <property type="entry name" value="AB_hydrolase_fold"/>
</dbReference>
<organism evidence="2 3">
    <name type="scientific">Vibrio tapetis subsp. tapetis</name>
    <dbReference type="NCBI Taxonomy" id="1671868"/>
    <lineage>
        <taxon>Bacteria</taxon>
        <taxon>Pseudomonadati</taxon>
        <taxon>Pseudomonadota</taxon>
        <taxon>Gammaproteobacteria</taxon>
        <taxon>Vibrionales</taxon>
        <taxon>Vibrionaceae</taxon>
        <taxon>Vibrio</taxon>
    </lineage>
</organism>
<protein>
    <submittedName>
        <fullName evidence="2">Prolyl oligopeptidase family protein</fullName>
    </submittedName>
</protein>
<dbReference type="InterPro" id="IPR000073">
    <property type="entry name" value="AB_hydrolase_1"/>
</dbReference>
<dbReference type="PRINTS" id="PR00111">
    <property type="entry name" value="ABHYDROLASE"/>
</dbReference>
<gene>
    <name evidence="2" type="ORF">VTAP4600_A3386</name>
</gene>
<keyword evidence="3" id="KW-1185">Reference proteome</keyword>
<dbReference type="Pfam" id="PF12146">
    <property type="entry name" value="Hydrolase_4"/>
    <property type="match status" value="1"/>
</dbReference>
<evidence type="ECO:0000313" key="3">
    <source>
        <dbReference type="Proteomes" id="UP000235828"/>
    </source>
</evidence>